<evidence type="ECO:0000313" key="10">
    <source>
        <dbReference type="Proteomes" id="UP000266016"/>
    </source>
</evidence>
<name>A0A398BKQ1_9BACI</name>
<dbReference type="Pfam" id="PF01546">
    <property type="entry name" value="Peptidase_M20"/>
    <property type="match status" value="1"/>
</dbReference>
<dbReference type="InterPro" id="IPR036264">
    <property type="entry name" value="Bact_exopeptidase_dim_dom"/>
</dbReference>
<dbReference type="NCBIfam" id="NF005373">
    <property type="entry name" value="PRK06915.1"/>
    <property type="match status" value="1"/>
</dbReference>
<feature type="domain" description="Peptidase M20 dimerisation" evidence="8">
    <location>
        <begin position="201"/>
        <end position="311"/>
    </location>
</feature>
<dbReference type="PANTHER" id="PTHR43808:SF25">
    <property type="entry name" value="PEPTIDASE M20 DIMERISATION DOMAIN-CONTAINING PROTEIN"/>
    <property type="match status" value="1"/>
</dbReference>
<dbReference type="PANTHER" id="PTHR43808">
    <property type="entry name" value="ACETYLORNITHINE DEACETYLASE"/>
    <property type="match status" value="1"/>
</dbReference>
<dbReference type="InterPro" id="IPR002933">
    <property type="entry name" value="Peptidase_M20"/>
</dbReference>
<evidence type="ECO:0000256" key="1">
    <source>
        <dbReference type="ARBA" id="ARBA00001941"/>
    </source>
</evidence>
<sequence>MAYQQQISTWLQEHRKNGIQLLQKLVQEPSKRYQEEGAQAIVVEKCRELGLAIDLWEIGDETLRSHHHFYCDRHNFQGNPNLVAVKKGRGGGKSLILNGHIDVVPEGDHARWDDDPYSGVLRENKVYGRGTTDMKGGNVALLLAIEAITALDIPLKGDLIFQSVIEEESGGAGTLAAILRGYKADGAIIPEPTNLKLFPVQQGSMWFRLIVKGKSAHGGTRYEGESSIDLMTNVLHEIKKLENERNQQWKQHPLYQKIPIPIPINIGKMESGNWPSSVPETAIVEGRFGIAPTETMEEAKSSLETMIERLNQTDSWFRTKPIEIEWFGARWLPGSMDLEHALLKTVADAFKNVQGVEPIIEASPWGTDGGYLSTVGNIPTLVFGPGETKLAHDTNEYIEVDKMMAAAEIIALTILDWCEVAENV</sequence>
<keyword evidence="10" id="KW-1185">Reference proteome</keyword>
<comment type="cofactor">
    <cofactor evidence="2">
        <name>Zn(2+)</name>
        <dbReference type="ChEBI" id="CHEBI:29105"/>
    </cofactor>
</comment>
<dbReference type="Pfam" id="PF07687">
    <property type="entry name" value="M20_dimer"/>
    <property type="match status" value="1"/>
</dbReference>
<protein>
    <submittedName>
        <fullName evidence="9">Peptidase</fullName>
    </submittedName>
</protein>
<evidence type="ECO:0000256" key="6">
    <source>
        <dbReference type="ARBA" id="ARBA00022833"/>
    </source>
</evidence>
<comment type="similarity">
    <text evidence="3">Belongs to the peptidase M20A family.</text>
</comment>
<keyword evidence="6" id="KW-0862">Zinc</keyword>
<evidence type="ECO:0000256" key="7">
    <source>
        <dbReference type="ARBA" id="ARBA00023285"/>
    </source>
</evidence>
<dbReference type="Proteomes" id="UP000266016">
    <property type="component" value="Unassembled WGS sequence"/>
</dbReference>
<keyword evidence="5" id="KW-0378">Hydrolase</keyword>
<dbReference type="AlphaFoldDB" id="A0A398BKQ1"/>
<dbReference type="InterPro" id="IPR011650">
    <property type="entry name" value="Peptidase_M20_dimer"/>
</dbReference>
<accession>A0A398BKQ1</accession>
<dbReference type="InterPro" id="IPR010182">
    <property type="entry name" value="ArgE/DapE"/>
</dbReference>
<evidence type="ECO:0000256" key="3">
    <source>
        <dbReference type="ARBA" id="ARBA00006247"/>
    </source>
</evidence>
<dbReference type="NCBIfam" id="TIGR01910">
    <property type="entry name" value="DapE-ArgE"/>
    <property type="match status" value="1"/>
</dbReference>
<proteinExistence type="inferred from homology"/>
<comment type="caution">
    <text evidence="9">The sequence shown here is derived from an EMBL/GenBank/DDBJ whole genome shotgun (WGS) entry which is preliminary data.</text>
</comment>
<dbReference type="RefSeq" id="WP_119115198.1">
    <property type="nucleotide sequence ID" value="NZ_QWVS01000002.1"/>
</dbReference>
<evidence type="ECO:0000256" key="2">
    <source>
        <dbReference type="ARBA" id="ARBA00001947"/>
    </source>
</evidence>
<evidence type="ECO:0000313" key="9">
    <source>
        <dbReference type="EMBL" id="RID89088.1"/>
    </source>
</evidence>
<reference evidence="9 10" key="1">
    <citation type="submission" date="2018-08" db="EMBL/GenBank/DDBJ databases">
        <title>Bacillus jemisoniae sp. nov., Bacillus chryseoplanitiae sp. nov., Bacillus resnikiae sp. nov., and Bacillus frankliniae sp. nov., isolated from Viking spacecraft and associated surfaces.</title>
        <authorList>
            <person name="Seuylemezian A."/>
            <person name="Vaishampayan P."/>
        </authorList>
    </citation>
    <scope>NUCLEOTIDE SEQUENCE [LARGE SCALE GENOMIC DNA]</scope>
    <source>
        <strain evidence="9 10">MA001</strain>
    </source>
</reference>
<evidence type="ECO:0000256" key="4">
    <source>
        <dbReference type="ARBA" id="ARBA00022723"/>
    </source>
</evidence>
<dbReference type="Gene3D" id="3.40.630.10">
    <property type="entry name" value="Zn peptidases"/>
    <property type="match status" value="1"/>
</dbReference>
<dbReference type="Gene3D" id="3.30.70.360">
    <property type="match status" value="1"/>
</dbReference>
<keyword evidence="7" id="KW-0170">Cobalt</keyword>
<dbReference type="GO" id="GO:0046872">
    <property type="term" value="F:metal ion binding"/>
    <property type="evidence" value="ECO:0007669"/>
    <property type="project" value="UniProtKB-KW"/>
</dbReference>
<organism evidence="9 10">
    <name type="scientific">Peribacillus asahii</name>
    <dbReference type="NCBI Taxonomy" id="228899"/>
    <lineage>
        <taxon>Bacteria</taxon>
        <taxon>Bacillati</taxon>
        <taxon>Bacillota</taxon>
        <taxon>Bacilli</taxon>
        <taxon>Bacillales</taxon>
        <taxon>Bacillaceae</taxon>
        <taxon>Peribacillus</taxon>
    </lineage>
</organism>
<comment type="cofactor">
    <cofactor evidence="1">
        <name>Co(2+)</name>
        <dbReference type="ChEBI" id="CHEBI:48828"/>
    </cofactor>
</comment>
<dbReference type="InterPro" id="IPR050072">
    <property type="entry name" value="Peptidase_M20A"/>
</dbReference>
<dbReference type="EMBL" id="QWVS01000002">
    <property type="protein sequence ID" value="RID89088.1"/>
    <property type="molecule type" value="Genomic_DNA"/>
</dbReference>
<dbReference type="SUPFAM" id="SSF53187">
    <property type="entry name" value="Zn-dependent exopeptidases"/>
    <property type="match status" value="1"/>
</dbReference>
<evidence type="ECO:0000256" key="5">
    <source>
        <dbReference type="ARBA" id="ARBA00022801"/>
    </source>
</evidence>
<dbReference type="SUPFAM" id="SSF55031">
    <property type="entry name" value="Bacterial exopeptidase dimerisation domain"/>
    <property type="match status" value="1"/>
</dbReference>
<evidence type="ECO:0000259" key="8">
    <source>
        <dbReference type="Pfam" id="PF07687"/>
    </source>
</evidence>
<gene>
    <name evidence="9" type="ORF">D1953_00515</name>
</gene>
<dbReference type="GO" id="GO:0016787">
    <property type="term" value="F:hydrolase activity"/>
    <property type="evidence" value="ECO:0007669"/>
    <property type="project" value="UniProtKB-KW"/>
</dbReference>
<keyword evidence="4" id="KW-0479">Metal-binding</keyword>